<evidence type="ECO:0000313" key="4">
    <source>
        <dbReference type="EMBL" id="GAH98096.1"/>
    </source>
</evidence>
<comment type="caution">
    <text evidence="4">The sequence shown here is derived from an EMBL/GenBank/DDBJ whole genome shotgun (WGS) entry which is preliminary data.</text>
</comment>
<evidence type="ECO:0000256" key="3">
    <source>
        <dbReference type="ARBA" id="ARBA00022801"/>
    </source>
</evidence>
<name>X1JTN5_9ZZZZ</name>
<evidence type="ECO:0000256" key="2">
    <source>
        <dbReference type="ARBA" id="ARBA00022490"/>
    </source>
</evidence>
<dbReference type="InterPro" id="IPR029045">
    <property type="entry name" value="ClpP/crotonase-like_dom_sf"/>
</dbReference>
<dbReference type="PRINTS" id="PR00127">
    <property type="entry name" value="CLPPROTEASEP"/>
</dbReference>
<dbReference type="GO" id="GO:0004252">
    <property type="term" value="F:serine-type endopeptidase activity"/>
    <property type="evidence" value="ECO:0007669"/>
    <property type="project" value="InterPro"/>
</dbReference>
<reference evidence="4" key="1">
    <citation type="journal article" date="2014" name="Front. Microbiol.">
        <title>High frequency of phylogenetically diverse reductive dehalogenase-homologous genes in deep subseafloor sedimentary metagenomes.</title>
        <authorList>
            <person name="Kawai M."/>
            <person name="Futagami T."/>
            <person name="Toyoda A."/>
            <person name="Takaki Y."/>
            <person name="Nishi S."/>
            <person name="Hori S."/>
            <person name="Arai W."/>
            <person name="Tsubouchi T."/>
            <person name="Morono Y."/>
            <person name="Uchiyama I."/>
            <person name="Ito T."/>
            <person name="Fujiyama A."/>
            <person name="Inagaki F."/>
            <person name="Takami H."/>
        </authorList>
    </citation>
    <scope>NUCLEOTIDE SEQUENCE</scope>
    <source>
        <strain evidence="4">Expedition CK06-06</strain>
    </source>
</reference>
<dbReference type="PANTHER" id="PTHR10381:SF70">
    <property type="entry name" value="ATP-DEPENDENT CLP PROTEASE PROTEOLYTIC SUBUNIT"/>
    <property type="match status" value="1"/>
</dbReference>
<sequence length="195" mass="21298">MAIKPVVIKFFAPVIDVTVNALMNAIDGKMKQGIKDFIILISSPGGSVIHGLSTYNYLKGLPANIITHNFGSVDSIGIVLYCAGSKRLSVPQARFLLHGVNAQFRGNQNLEEKQLEERLKGLRIDIENIAKVIAANTGKSVEDVTNAMLERTTLNPEEAQSWGLVHEIKSQLFEAGSEVISIQAQQQQKPDMPST</sequence>
<dbReference type="AlphaFoldDB" id="X1JTN5"/>
<evidence type="ECO:0008006" key="5">
    <source>
        <dbReference type="Google" id="ProtNLM"/>
    </source>
</evidence>
<protein>
    <recommendedName>
        <fullName evidence="5">ATP-dependent Clp protease proteolytic subunit</fullName>
    </recommendedName>
</protein>
<evidence type="ECO:0000256" key="1">
    <source>
        <dbReference type="ARBA" id="ARBA00007039"/>
    </source>
</evidence>
<dbReference type="Pfam" id="PF00574">
    <property type="entry name" value="CLP_protease"/>
    <property type="match status" value="1"/>
</dbReference>
<dbReference type="GO" id="GO:0006515">
    <property type="term" value="P:protein quality control for misfolded or incompletely synthesized proteins"/>
    <property type="evidence" value="ECO:0007669"/>
    <property type="project" value="TreeGrafter"/>
</dbReference>
<dbReference type="GO" id="GO:0051117">
    <property type="term" value="F:ATPase binding"/>
    <property type="evidence" value="ECO:0007669"/>
    <property type="project" value="TreeGrafter"/>
</dbReference>
<dbReference type="GO" id="GO:0004176">
    <property type="term" value="F:ATP-dependent peptidase activity"/>
    <property type="evidence" value="ECO:0007669"/>
    <property type="project" value="InterPro"/>
</dbReference>
<gene>
    <name evidence="4" type="ORF">S06H3_07342</name>
</gene>
<dbReference type="GO" id="GO:0009368">
    <property type="term" value="C:endopeptidase Clp complex"/>
    <property type="evidence" value="ECO:0007669"/>
    <property type="project" value="TreeGrafter"/>
</dbReference>
<dbReference type="EMBL" id="BARV01002966">
    <property type="protein sequence ID" value="GAH98096.1"/>
    <property type="molecule type" value="Genomic_DNA"/>
</dbReference>
<dbReference type="Gene3D" id="3.90.226.10">
    <property type="entry name" value="2-enoyl-CoA Hydratase, Chain A, domain 1"/>
    <property type="match status" value="1"/>
</dbReference>
<dbReference type="PANTHER" id="PTHR10381">
    <property type="entry name" value="ATP-DEPENDENT CLP PROTEASE PROTEOLYTIC SUBUNIT"/>
    <property type="match status" value="1"/>
</dbReference>
<keyword evidence="3" id="KW-0378">Hydrolase</keyword>
<dbReference type="SUPFAM" id="SSF52096">
    <property type="entry name" value="ClpP/crotonase"/>
    <property type="match status" value="1"/>
</dbReference>
<organism evidence="4">
    <name type="scientific">marine sediment metagenome</name>
    <dbReference type="NCBI Taxonomy" id="412755"/>
    <lineage>
        <taxon>unclassified sequences</taxon>
        <taxon>metagenomes</taxon>
        <taxon>ecological metagenomes</taxon>
    </lineage>
</organism>
<dbReference type="InterPro" id="IPR023562">
    <property type="entry name" value="ClpP/TepA"/>
</dbReference>
<keyword evidence="2" id="KW-0963">Cytoplasm</keyword>
<proteinExistence type="inferred from homology"/>
<comment type="similarity">
    <text evidence="1">Belongs to the peptidase S14 family.</text>
</comment>
<dbReference type="InterPro" id="IPR001907">
    <property type="entry name" value="ClpP"/>
</dbReference>
<accession>X1JTN5</accession>